<evidence type="ECO:0000256" key="9">
    <source>
        <dbReference type="ARBA" id="ARBA00023170"/>
    </source>
</evidence>
<accession>A0A2A2L761</accession>
<organism evidence="15 16">
    <name type="scientific">Diploscapter pachys</name>
    <dbReference type="NCBI Taxonomy" id="2018661"/>
    <lineage>
        <taxon>Eukaryota</taxon>
        <taxon>Metazoa</taxon>
        <taxon>Ecdysozoa</taxon>
        <taxon>Nematoda</taxon>
        <taxon>Chromadorea</taxon>
        <taxon>Rhabditida</taxon>
        <taxon>Rhabditina</taxon>
        <taxon>Rhabditomorpha</taxon>
        <taxon>Rhabditoidea</taxon>
        <taxon>Rhabditidae</taxon>
        <taxon>Diploscapter</taxon>
    </lineage>
</organism>
<keyword evidence="5 11" id="KW-0862">Zinc</keyword>
<dbReference type="GO" id="GO:0008270">
    <property type="term" value="F:zinc ion binding"/>
    <property type="evidence" value="ECO:0007669"/>
    <property type="project" value="UniProtKB-KW"/>
</dbReference>
<dbReference type="Gene3D" id="3.30.50.10">
    <property type="entry name" value="Erythroid Transcription Factor GATA-1, subunit A"/>
    <property type="match status" value="1"/>
</dbReference>
<dbReference type="Pfam" id="PF00104">
    <property type="entry name" value="Hormone_recep"/>
    <property type="match status" value="1"/>
</dbReference>
<keyword evidence="3 11" id="KW-0479">Metal-binding</keyword>
<dbReference type="InterPro" id="IPR013088">
    <property type="entry name" value="Znf_NHR/GATA"/>
</dbReference>
<dbReference type="SUPFAM" id="SSF57716">
    <property type="entry name" value="Glucocorticoid receptor-like (DNA-binding domain)"/>
    <property type="match status" value="1"/>
</dbReference>
<dbReference type="InterPro" id="IPR049636">
    <property type="entry name" value="HNF4-like_DBD"/>
</dbReference>
<dbReference type="STRING" id="2018661.A0A2A2L761"/>
<dbReference type="PROSITE" id="PS51843">
    <property type="entry name" value="NR_LBD"/>
    <property type="match status" value="1"/>
</dbReference>
<evidence type="ECO:0000256" key="3">
    <source>
        <dbReference type="ARBA" id="ARBA00022723"/>
    </source>
</evidence>
<evidence type="ECO:0000256" key="7">
    <source>
        <dbReference type="ARBA" id="ARBA00023125"/>
    </source>
</evidence>
<dbReference type="GO" id="GO:0003700">
    <property type="term" value="F:DNA-binding transcription factor activity"/>
    <property type="evidence" value="ECO:0007669"/>
    <property type="project" value="InterPro"/>
</dbReference>
<evidence type="ECO:0000259" key="14">
    <source>
        <dbReference type="PROSITE" id="PS51843"/>
    </source>
</evidence>
<dbReference type="EMBL" id="LIAE01007095">
    <property type="protein sequence ID" value="PAV82000.1"/>
    <property type="molecule type" value="Genomic_DNA"/>
</dbReference>
<dbReference type="OrthoDB" id="5830034at2759"/>
<keyword evidence="6 11" id="KW-0805">Transcription regulation</keyword>
<feature type="domain" description="NR LBD" evidence="14">
    <location>
        <begin position="188"/>
        <end position="491"/>
    </location>
</feature>
<dbReference type="SMART" id="SM00430">
    <property type="entry name" value="HOLI"/>
    <property type="match status" value="1"/>
</dbReference>
<evidence type="ECO:0000313" key="15">
    <source>
        <dbReference type="EMBL" id="PAV82000.1"/>
    </source>
</evidence>
<reference evidence="15 16" key="1">
    <citation type="journal article" date="2017" name="Curr. Biol.">
        <title>Genome architecture and evolution of a unichromosomal asexual nematode.</title>
        <authorList>
            <person name="Fradin H."/>
            <person name="Zegar C."/>
            <person name="Gutwein M."/>
            <person name="Lucas J."/>
            <person name="Kovtun M."/>
            <person name="Corcoran D."/>
            <person name="Baugh L.R."/>
            <person name="Kiontke K."/>
            <person name="Gunsalus K."/>
            <person name="Fitch D.H."/>
            <person name="Piano F."/>
        </authorList>
    </citation>
    <scope>NUCLEOTIDE SEQUENCE [LARGE SCALE GENOMIC DNA]</scope>
    <source>
        <strain evidence="15">PF1309</strain>
    </source>
</reference>
<dbReference type="InterPro" id="IPR000536">
    <property type="entry name" value="Nucl_hrmn_rcpt_lig-bd"/>
</dbReference>
<evidence type="ECO:0000256" key="12">
    <source>
        <dbReference type="SAM" id="MobiDB-lite"/>
    </source>
</evidence>
<dbReference type="GO" id="GO:0000978">
    <property type="term" value="F:RNA polymerase II cis-regulatory region sequence-specific DNA binding"/>
    <property type="evidence" value="ECO:0007669"/>
    <property type="project" value="InterPro"/>
</dbReference>
<dbReference type="CDD" id="cd06960">
    <property type="entry name" value="NR_DBD_HNF4A"/>
    <property type="match status" value="1"/>
</dbReference>
<sequence>MGKSESNGFVDFVGEVRLLSEVKGFFSSSWVENTTMDKIFEPEPKTYTLDSPEGLQEEEEEDEDEDDKGMSLEVRMPNVSGYGYERECRICQDRSDGAHFGIETCRACAAFFRRTVVMKKKYVCRLGKNNCPISKSVRCMCRKCRFRKCIDSGMRPEQVQKNRDPIKSAEAEMAANAISSAVNSPSESEIHLRNSILSAPSTSLSQPIPGYQPTAVPNHNSNGQPEFIGRILANYKHLCAIRRTTEMSMMMDSSSIRMLFDTPASGTQMRMATCTSTSKIYQALLPAIADFLKSSFTEFESLSQDEKWTVFQSFMLKMLGTDSAYLSYRYLPPDMYHKRKIMTETLYMDVDNLHEYLGDSVREENKANVISVMASGLGPPRLNVVRGMAALQVTELEYAALIGLNTWSQFTLNATEEINRIGSETRQRIFQDLQAHYTQINISDPFGRLGELMCLCTTIHQYVAKMKEDMELYSLFEFYPGLSAFYDMLKR</sequence>
<keyword evidence="9 11" id="KW-0675">Receptor</keyword>
<gene>
    <name evidence="15" type="ORF">WR25_00637</name>
</gene>
<keyword evidence="16" id="KW-1185">Reference proteome</keyword>
<evidence type="ECO:0000256" key="10">
    <source>
        <dbReference type="ARBA" id="ARBA00023242"/>
    </source>
</evidence>
<proteinExistence type="inferred from homology"/>
<evidence type="ECO:0000256" key="4">
    <source>
        <dbReference type="ARBA" id="ARBA00022771"/>
    </source>
</evidence>
<dbReference type="Pfam" id="PF00105">
    <property type="entry name" value="zf-C4"/>
    <property type="match status" value="1"/>
</dbReference>
<evidence type="ECO:0000256" key="6">
    <source>
        <dbReference type="ARBA" id="ARBA00023015"/>
    </source>
</evidence>
<dbReference type="PROSITE" id="PS51030">
    <property type="entry name" value="NUCLEAR_REC_DBD_2"/>
    <property type="match status" value="1"/>
</dbReference>
<protein>
    <recommendedName>
        <fullName evidence="17">Nuclear receptor domain-containing protein</fullName>
    </recommendedName>
</protein>
<evidence type="ECO:0000256" key="8">
    <source>
        <dbReference type="ARBA" id="ARBA00023163"/>
    </source>
</evidence>
<keyword evidence="8 11" id="KW-0804">Transcription</keyword>
<comment type="caution">
    <text evidence="15">The sequence shown here is derived from an EMBL/GenBank/DDBJ whole genome shotgun (WGS) entry which is preliminary data.</text>
</comment>
<evidence type="ECO:0000259" key="13">
    <source>
        <dbReference type="PROSITE" id="PS51030"/>
    </source>
</evidence>
<dbReference type="PRINTS" id="PR00047">
    <property type="entry name" value="STROIDFINGER"/>
</dbReference>
<keyword evidence="7 11" id="KW-0238">DNA-binding</keyword>
<evidence type="ECO:0008006" key="17">
    <source>
        <dbReference type="Google" id="ProtNLM"/>
    </source>
</evidence>
<feature type="region of interest" description="Disordered" evidence="12">
    <location>
        <begin position="41"/>
        <end position="69"/>
    </location>
</feature>
<dbReference type="PANTHER" id="PTHR46011">
    <property type="entry name" value="NUCLEAR HORMONE RECEPTOR FAMILY MEMBER NHR-86-RELATED"/>
    <property type="match status" value="1"/>
</dbReference>
<evidence type="ECO:0000256" key="1">
    <source>
        <dbReference type="ARBA" id="ARBA00004123"/>
    </source>
</evidence>
<dbReference type="SUPFAM" id="SSF48508">
    <property type="entry name" value="Nuclear receptor ligand-binding domain"/>
    <property type="match status" value="1"/>
</dbReference>
<keyword evidence="4 11" id="KW-0863">Zinc-finger</keyword>
<evidence type="ECO:0000256" key="2">
    <source>
        <dbReference type="ARBA" id="ARBA00005993"/>
    </source>
</evidence>
<dbReference type="InterPro" id="IPR035500">
    <property type="entry name" value="NHR-like_dom_sf"/>
</dbReference>
<evidence type="ECO:0000256" key="5">
    <source>
        <dbReference type="ARBA" id="ARBA00022833"/>
    </source>
</evidence>
<evidence type="ECO:0000313" key="16">
    <source>
        <dbReference type="Proteomes" id="UP000218231"/>
    </source>
</evidence>
<keyword evidence="10 11" id="KW-0539">Nucleus</keyword>
<name>A0A2A2L761_9BILA</name>
<dbReference type="AlphaFoldDB" id="A0A2A2L761"/>
<dbReference type="Proteomes" id="UP000218231">
    <property type="component" value="Unassembled WGS sequence"/>
</dbReference>
<comment type="similarity">
    <text evidence="2 11">Belongs to the nuclear hormone receptor family.</text>
</comment>
<dbReference type="PANTHER" id="PTHR46011:SF6">
    <property type="entry name" value="HIGH ZINC ACTIVATED NUCLEAR RECEPTOR PROTEIN"/>
    <property type="match status" value="1"/>
</dbReference>
<dbReference type="Gene3D" id="1.10.565.10">
    <property type="entry name" value="Retinoid X Receptor"/>
    <property type="match status" value="1"/>
</dbReference>
<evidence type="ECO:0000256" key="11">
    <source>
        <dbReference type="RuleBase" id="RU004334"/>
    </source>
</evidence>
<feature type="compositionally biased region" description="Acidic residues" evidence="12">
    <location>
        <begin position="55"/>
        <end position="67"/>
    </location>
</feature>
<dbReference type="SMART" id="SM00399">
    <property type="entry name" value="ZnF_C4"/>
    <property type="match status" value="1"/>
</dbReference>
<dbReference type="GO" id="GO:0005634">
    <property type="term" value="C:nucleus"/>
    <property type="evidence" value="ECO:0007669"/>
    <property type="project" value="UniProtKB-SubCell"/>
</dbReference>
<dbReference type="PROSITE" id="PS00031">
    <property type="entry name" value="NUCLEAR_REC_DBD_1"/>
    <property type="match status" value="1"/>
</dbReference>
<feature type="domain" description="Nuclear receptor" evidence="13">
    <location>
        <begin position="85"/>
        <end position="161"/>
    </location>
</feature>
<comment type="subcellular location">
    <subcellularLocation>
        <location evidence="1 11">Nucleus</location>
    </subcellularLocation>
</comment>
<dbReference type="InterPro" id="IPR001628">
    <property type="entry name" value="Znf_hrmn_rcpt"/>
</dbReference>